<dbReference type="Pfam" id="PF17162">
    <property type="entry name" value="DUF5118"/>
    <property type="match status" value="1"/>
</dbReference>
<accession>A0A1G7VL69</accession>
<feature type="chain" id="PRO_5011764149" description="Zinc-dependent metalloprotease" evidence="1">
    <location>
        <begin position="23"/>
        <end position="821"/>
    </location>
</feature>
<evidence type="ECO:0000259" key="4">
    <source>
        <dbReference type="Pfam" id="PF17162"/>
    </source>
</evidence>
<dbReference type="InterPro" id="IPR033428">
    <property type="entry name" value="DUF5118"/>
</dbReference>
<evidence type="ECO:0008006" key="7">
    <source>
        <dbReference type="Google" id="ProtNLM"/>
    </source>
</evidence>
<evidence type="ECO:0000313" key="6">
    <source>
        <dbReference type="Proteomes" id="UP000198779"/>
    </source>
</evidence>
<dbReference type="STRING" id="645274.SAMN04487901_10628"/>
<evidence type="ECO:0000259" key="2">
    <source>
        <dbReference type="Pfam" id="PF16313"/>
    </source>
</evidence>
<organism evidence="5 6">
    <name type="scientific">Prevotella communis</name>
    <dbReference type="NCBI Taxonomy" id="2913614"/>
    <lineage>
        <taxon>Bacteria</taxon>
        <taxon>Pseudomonadati</taxon>
        <taxon>Bacteroidota</taxon>
        <taxon>Bacteroidia</taxon>
        <taxon>Bacteroidales</taxon>
        <taxon>Prevotellaceae</taxon>
        <taxon>Prevotella</taxon>
    </lineage>
</organism>
<feature type="domain" description="DUF5118" evidence="4">
    <location>
        <begin position="49"/>
        <end position="96"/>
    </location>
</feature>
<dbReference type="Pfam" id="PF17148">
    <property type="entry name" value="DUF5117"/>
    <property type="match status" value="1"/>
</dbReference>
<name>A0A1G7VL69_9BACT</name>
<dbReference type="CDD" id="cd04276">
    <property type="entry name" value="ZnMc_MMP_like_2"/>
    <property type="match status" value="1"/>
</dbReference>
<dbReference type="PANTHER" id="PTHR38478:SF1">
    <property type="entry name" value="ZINC DEPENDENT METALLOPROTEASE DOMAIN LIPOPROTEIN"/>
    <property type="match status" value="1"/>
</dbReference>
<dbReference type="EMBL" id="FNCQ01000006">
    <property type="protein sequence ID" value="SDG60566.1"/>
    <property type="molecule type" value="Genomic_DNA"/>
</dbReference>
<dbReference type="SUPFAM" id="SSF55486">
    <property type="entry name" value="Metalloproteases ('zincins'), catalytic domain"/>
    <property type="match status" value="1"/>
</dbReference>
<feature type="domain" description="DUF5117" evidence="3">
    <location>
        <begin position="105"/>
        <end position="293"/>
    </location>
</feature>
<evidence type="ECO:0000256" key="1">
    <source>
        <dbReference type="SAM" id="SignalP"/>
    </source>
</evidence>
<dbReference type="InterPro" id="IPR033413">
    <property type="entry name" value="DUF5117"/>
</dbReference>
<gene>
    <name evidence="5" type="ORF">SAMN04487901_10628</name>
</gene>
<dbReference type="Proteomes" id="UP000198779">
    <property type="component" value="Unassembled WGS sequence"/>
</dbReference>
<dbReference type="AlphaFoldDB" id="A0A1G7VL69"/>
<feature type="domain" description="EcxA zinc-binding" evidence="2">
    <location>
        <begin position="423"/>
        <end position="730"/>
    </location>
</feature>
<protein>
    <recommendedName>
        <fullName evidence="7">Zinc-dependent metalloprotease</fullName>
    </recommendedName>
</protein>
<dbReference type="InterPro" id="IPR032534">
    <property type="entry name" value="EcxA_zinc-bd"/>
</dbReference>
<dbReference type="Pfam" id="PF16313">
    <property type="entry name" value="DUF4953"/>
    <property type="match status" value="1"/>
</dbReference>
<dbReference type="InterPro" id="IPR034032">
    <property type="entry name" value="Zn_MMP-like_bac"/>
</dbReference>
<reference evidence="6" key="1">
    <citation type="submission" date="2016-10" db="EMBL/GenBank/DDBJ databases">
        <authorList>
            <person name="Varghese N."/>
            <person name="Submissions S."/>
        </authorList>
    </citation>
    <scope>NUCLEOTIDE SEQUENCE [LARGE SCALE GENOMIC DNA]</scope>
    <source>
        <strain evidence="6">BP1-148</strain>
    </source>
</reference>
<keyword evidence="1" id="KW-0732">Signal</keyword>
<sequence>MKKTFTGLFILAALLPSTGLHAANIVCSADTVVTMDCCVDTTAKSKNDPYLKTIKEGGSVREGLFTVRHIKNDWYLEIPDSLLGRMMLAVTRFASVPQEFKMVTGEEVNRSAVYFEQYGDKTIFLREYVQSQYAKPENRIAISLKQSTTDPIVWKFDVIGRNPETHAQLINITKWLMGENKVTNFSSSDRTILGIGSVQSDRTFIDTIKTYPINVEIASLRTYGMSSGRVPAAKTGAATLSLNTSLVLLPREPMQPRYADERVGYFNSKITEFSDDETSNHEAIIMRYRLEPKDPAAYKAGKLVEPKKQIVFYIDPATPKKWAKYLKLGIEDWQKAFEEAGFKNAIVAKDWPKNDSTMSIDDARFSVLRYLPSETENAYGPRIVDPRSGEIIEAHICWYHNVMNLVKKWYMVQCGPLDKRAQKMDFSDELMGQLIRFVSSHEVGHSLGLRHNMIASQATPVEKLRDKAWVEKYGHTASIMDYARFNYVAQPEDKISEKGLFPRINDYDKWAIKWGYQYRPEFKDPAKEKKVLRAETTKVLTGNRRLWWCGDEGKGRDPRSQSEDLGDNQMRANDYGLKNLQRVMAHIEEWTAQPDGQYDDLSFIHRAVRSQYQRYVNHVQKYLFSKYVNNAPGEKPYDIVPRDLQREAVDWLSRNVMEAPMWLYPKSVVSKLGVDYADEIRNRQQTLIAMLLSPNAISNLMGDQFISDKAYPVEEYFDDIFGMVWKPLTDKDEEQNSFRRLQQRSYVDFLGVALNGGSGADGTNTSLATRSDAILYIAQHLDKVENYLQNVSQQQSALNALHYKDLLLRVKKIRERHESGK</sequence>
<keyword evidence="6" id="KW-1185">Reference proteome</keyword>
<evidence type="ECO:0000313" key="5">
    <source>
        <dbReference type="EMBL" id="SDG60566.1"/>
    </source>
</evidence>
<feature type="signal peptide" evidence="1">
    <location>
        <begin position="1"/>
        <end position="22"/>
    </location>
</feature>
<proteinExistence type="predicted"/>
<dbReference type="PANTHER" id="PTHR38478">
    <property type="entry name" value="PEPTIDASE M1A AND M12B"/>
    <property type="match status" value="1"/>
</dbReference>
<evidence type="ECO:0000259" key="3">
    <source>
        <dbReference type="Pfam" id="PF17148"/>
    </source>
</evidence>